<name>A0A2U2BAD7_9BACT</name>
<proteinExistence type="predicted"/>
<organism evidence="1 2">
    <name type="scientific">Marinilabilia rubra</name>
    <dbReference type="NCBI Taxonomy" id="2162893"/>
    <lineage>
        <taxon>Bacteria</taxon>
        <taxon>Pseudomonadati</taxon>
        <taxon>Bacteroidota</taxon>
        <taxon>Bacteroidia</taxon>
        <taxon>Marinilabiliales</taxon>
        <taxon>Marinilabiliaceae</taxon>
        <taxon>Marinilabilia</taxon>
    </lineage>
</organism>
<dbReference type="RefSeq" id="WP_109263651.1">
    <property type="nucleotide sequence ID" value="NZ_QEWP01000004.1"/>
</dbReference>
<dbReference type="InterPro" id="IPR027417">
    <property type="entry name" value="P-loop_NTPase"/>
</dbReference>
<dbReference type="OrthoDB" id="835620at2"/>
<dbReference type="Gene3D" id="3.40.50.300">
    <property type="entry name" value="P-loop containing nucleotide triphosphate hydrolases"/>
    <property type="match status" value="1"/>
</dbReference>
<dbReference type="EMBL" id="QEWP01000004">
    <property type="protein sequence ID" value="PWE00028.1"/>
    <property type="molecule type" value="Genomic_DNA"/>
</dbReference>
<evidence type="ECO:0008006" key="3">
    <source>
        <dbReference type="Google" id="ProtNLM"/>
    </source>
</evidence>
<accession>A0A2U2BAD7</accession>
<gene>
    <name evidence="1" type="ORF">DDZ16_06595</name>
</gene>
<reference evidence="1 2" key="1">
    <citation type="submission" date="2018-05" db="EMBL/GenBank/DDBJ databases">
        <title>Marinilabilia rubrum sp. nov., isolated from saltern sediment.</title>
        <authorList>
            <person name="Zhang R."/>
        </authorList>
    </citation>
    <scope>NUCLEOTIDE SEQUENCE [LARGE SCALE GENOMIC DNA]</scope>
    <source>
        <strain evidence="1 2">WTE16</strain>
    </source>
</reference>
<protein>
    <recommendedName>
        <fullName evidence="3">ATPase</fullName>
    </recommendedName>
</protein>
<evidence type="ECO:0000313" key="2">
    <source>
        <dbReference type="Proteomes" id="UP000244956"/>
    </source>
</evidence>
<keyword evidence="2" id="KW-1185">Reference proteome</keyword>
<sequence length="212" mass="25358">MSKYNMDDVFQYIGSIGKTWVVNFHLNEHDRELYRRVFFYFFRDEEFNKINPKYDLNKGLLIMGNVGVGKSLMLMVFRKLVMEYLQNQVFTIEKTIDITGNFSLEGYSIIQQHSDLCFFNKNGRMADRVPKSKCYDDLGSEEQFTSFYGTKINVMEKILLKRYDFFITHKMKTFITTNLSPTQLESRYGERVMSRLREMMNPIYYPGEDRRK</sequence>
<dbReference type="AlphaFoldDB" id="A0A2U2BAD7"/>
<evidence type="ECO:0000313" key="1">
    <source>
        <dbReference type="EMBL" id="PWE00028.1"/>
    </source>
</evidence>
<dbReference type="Proteomes" id="UP000244956">
    <property type="component" value="Unassembled WGS sequence"/>
</dbReference>
<comment type="caution">
    <text evidence="1">The sequence shown here is derived from an EMBL/GenBank/DDBJ whole genome shotgun (WGS) entry which is preliminary data.</text>
</comment>